<name>A0A6J2WVB4_CHACN</name>
<reference evidence="11" key="1">
    <citation type="submission" date="2025-08" db="UniProtKB">
        <authorList>
            <consortium name="RefSeq"/>
        </authorList>
    </citation>
    <scope>IDENTIFICATION</scope>
</reference>
<gene>
    <name evidence="11" type="primary">LOC115828364</name>
</gene>
<proteinExistence type="predicted"/>
<keyword evidence="2" id="KW-0677">Repeat</keyword>
<evidence type="ECO:0000313" key="11">
    <source>
        <dbReference type="RefSeq" id="XP_030648181.1"/>
    </source>
</evidence>
<dbReference type="Gene3D" id="2.60.40.790">
    <property type="match status" value="1"/>
</dbReference>
<protein>
    <recommendedName>
        <fullName evidence="1">RNA helicase</fullName>
        <ecNumber evidence="1">3.6.4.13</ecNumber>
    </recommendedName>
</protein>
<evidence type="ECO:0000256" key="8">
    <source>
        <dbReference type="SAM" id="MobiDB-lite"/>
    </source>
</evidence>
<evidence type="ECO:0000256" key="4">
    <source>
        <dbReference type="ARBA" id="ARBA00022801"/>
    </source>
</evidence>
<dbReference type="GO" id="GO:0003724">
    <property type="term" value="F:RNA helicase activity"/>
    <property type="evidence" value="ECO:0007669"/>
    <property type="project" value="UniProtKB-EC"/>
</dbReference>
<dbReference type="CDD" id="cd06463">
    <property type="entry name" value="p23_like"/>
    <property type="match status" value="1"/>
</dbReference>
<dbReference type="InterPro" id="IPR027417">
    <property type="entry name" value="P-loop_NTPase"/>
</dbReference>
<dbReference type="Pfam" id="PF00567">
    <property type="entry name" value="TUDOR"/>
    <property type="match status" value="2"/>
</dbReference>
<dbReference type="FunFam" id="3.40.50.300:FF:001416">
    <property type="entry name" value="Tudor domain containing 12"/>
    <property type="match status" value="1"/>
</dbReference>
<evidence type="ECO:0000259" key="9">
    <source>
        <dbReference type="PROSITE" id="PS51203"/>
    </source>
</evidence>
<keyword evidence="5 11" id="KW-0347">Helicase</keyword>
<dbReference type="CDD" id="cd20435">
    <property type="entry name" value="Tudor_TDRD12_rpt2"/>
    <property type="match status" value="1"/>
</dbReference>
<sequence length="1247" mass="139239">MLEISVLKVEDPSCLWGRIVKGPCVQAHSPKDYEDLQVKMNLFYHDVNFDEQKLKLNSLEEGQVCVVFHSDQKNWCRAVVESLLLGTVNGQAVCFLVDHAERIVVHKDEVRVALDQFLELPFWMQKFELAGIQPMRLQVSLCEQKAELVPSCHWDSSATRYLLNLIQASTRVQAVLCGRYMGSSAIQLYLTIQNVKICVNDDLVVKKFACLSSAKTNVTSQNSSVDPSPVSLTCDIFSSPDKFLATNVFHAATSLPPAFLFEEGHRDDIIMGESTTSGAGDSGGSSVKLNGESYLKERQNVKEELACARLLQLLNPDPFNPDADSLDTNVSKPISSAVLVHSAITVDPCVTLSHAPITENFRKFLLRRKYAGPGEAESYCWPSVARGCDTVLVSHSGEDPVSYLPPLLAHIQLSSVYSPLSAHSGPLSVILCPGWEKVQMVMELLEESQAAQCLHPAAALIGLGKDEATNFKIQKNCQLLVTTPSSMARLLAAHCFLFLRLCHLVLHEADVLCSRTPAQMETILQHFKKLVCSEERVSCPRQIISVAKRWTPPLDSLVREHMFSPNVIITALEEAALYGQVHQVVLLCLDSSKTSVLLSSLDFNPSLPQKTLIIANSPEEVEHVHKVVTSTSAFSLKAHEGLTFELDFVIQLWNQDIGPDTQVILVTTNECLKALGIRDATCVVHYGFPSSPKLFGLRLLCMSENFRNLSDKSTGPGVQSVLLLSERSARHIPGVLRYLKRTNASLPPELLQFARGVQRAKEEQKTDRPLCGYLKSTGCCRDSSACADRHSVSRILDNPQHSFSGIILVLPLYIKSASVYYGRVVRQKDDCYETLSAQMSSHYAREKLCAKDVLEGELYGIQERDVYHRVRVTEVPDKGDRLFSSVTAHFLDEGRTQEVKSHQLFQLPTQFHQLPPQAVEIIVCRVQPIDGEVHWNPKVTRAISQKIQGKLHQAKVVLSLGNTIWVDPMVRVTRLPGLKTFINEYNISDEILATGMGTTNPQHVDLLKELIQHQADSSTAQTSHAHLFESSPVTLKLKVQAEEEPLSSKVNASEENLSTGPELRVEPPKTGLNDPQRFESSPVTLKLKVQAEEEPLSSKVNASEENLSTGPDFHPQVKWYEKKNTVIVHIKLTCPDKQRCEFYSDRVIYSAYVNERHYLANLELQGNVIPEHCSWSVEGNEPEIRLVKLEERNWKTLLKHKSPFVCYNFDYIGEEEMTMLNGPWFVADAKDEGCYVISDSELESDSD</sequence>
<dbReference type="Proteomes" id="UP000504632">
    <property type="component" value="Chromosome 15"/>
</dbReference>
<dbReference type="SUPFAM" id="SSF49764">
    <property type="entry name" value="HSP20-like chaperones"/>
    <property type="match status" value="1"/>
</dbReference>
<comment type="catalytic activity">
    <reaction evidence="7">
        <text>ATP + H2O = ADP + phosphate + H(+)</text>
        <dbReference type="Rhea" id="RHEA:13065"/>
        <dbReference type="ChEBI" id="CHEBI:15377"/>
        <dbReference type="ChEBI" id="CHEBI:15378"/>
        <dbReference type="ChEBI" id="CHEBI:30616"/>
        <dbReference type="ChEBI" id="CHEBI:43474"/>
        <dbReference type="ChEBI" id="CHEBI:456216"/>
        <dbReference type="EC" id="3.6.4.13"/>
    </reaction>
</comment>
<organism evidence="10 11">
    <name type="scientific">Chanos chanos</name>
    <name type="common">Milkfish</name>
    <name type="synonym">Mugil chanos</name>
    <dbReference type="NCBI Taxonomy" id="29144"/>
    <lineage>
        <taxon>Eukaryota</taxon>
        <taxon>Metazoa</taxon>
        <taxon>Chordata</taxon>
        <taxon>Craniata</taxon>
        <taxon>Vertebrata</taxon>
        <taxon>Euteleostomi</taxon>
        <taxon>Actinopterygii</taxon>
        <taxon>Neopterygii</taxon>
        <taxon>Teleostei</taxon>
        <taxon>Ostariophysi</taxon>
        <taxon>Gonorynchiformes</taxon>
        <taxon>Chanidae</taxon>
        <taxon>Chanos</taxon>
    </lineage>
</organism>
<dbReference type="InterPro" id="IPR007052">
    <property type="entry name" value="CS_dom"/>
</dbReference>
<dbReference type="SUPFAM" id="SSF63748">
    <property type="entry name" value="Tudor/PWWP/MBT"/>
    <property type="match status" value="2"/>
</dbReference>
<dbReference type="InterPro" id="IPR002999">
    <property type="entry name" value="Tudor"/>
</dbReference>
<accession>A0A6J2WVB4</accession>
<keyword evidence="3" id="KW-0547">Nucleotide-binding</keyword>
<evidence type="ECO:0000256" key="6">
    <source>
        <dbReference type="ARBA" id="ARBA00022840"/>
    </source>
</evidence>
<dbReference type="InParanoid" id="A0A6J2WVB4"/>
<keyword evidence="10" id="KW-1185">Reference proteome</keyword>
<evidence type="ECO:0000256" key="1">
    <source>
        <dbReference type="ARBA" id="ARBA00012552"/>
    </source>
</evidence>
<dbReference type="Pfam" id="PF04969">
    <property type="entry name" value="CS"/>
    <property type="match status" value="1"/>
</dbReference>
<feature type="domain" description="CS" evidence="9">
    <location>
        <begin position="1112"/>
        <end position="1198"/>
    </location>
</feature>
<dbReference type="Gene3D" id="3.40.50.300">
    <property type="entry name" value="P-loop containing nucleotide triphosphate hydrolases"/>
    <property type="match status" value="2"/>
</dbReference>
<dbReference type="GeneID" id="115828364"/>
<dbReference type="PROSITE" id="PS51203">
    <property type="entry name" value="CS"/>
    <property type="match status" value="1"/>
</dbReference>
<evidence type="ECO:0000256" key="7">
    <source>
        <dbReference type="ARBA" id="ARBA00047984"/>
    </source>
</evidence>
<dbReference type="GO" id="GO:0005524">
    <property type="term" value="F:ATP binding"/>
    <property type="evidence" value="ECO:0007669"/>
    <property type="project" value="UniProtKB-KW"/>
</dbReference>
<dbReference type="PANTHER" id="PTHR22655:SF2">
    <property type="entry name" value="ATP-DEPENDENT RNA HELICASE TDRD12-RELATED"/>
    <property type="match status" value="1"/>
</dbReference>
<dbReference type="SUPFAM" id="SSF52540">
    <property type="entry name" value="P-loop containing nucleoside triphosphate hydrolases"/>
    <property type="match status" value="1"/>
</dbReference>
<keyword evidence="4" id="KW-0378">Hydrolase</keyword>
<dbReference type="Gene3D" id="2.30.30.140">
    <property type="match status" value="2"/>
</dbReference>
<evidence type="ECO:0000256" key="5">
    <source>
        <dbReference type="ARBA" id="ARBA00022806"/>
    </source>
</evidence>
<keyword evidence="6" id="KW-0067">ATP-binding</keyword>
<dbReference type="AlphaFoldDB" id="A0A6J2WVB4"/>
<dbReference type="GO" id="GO:0042078">
    <property type="term" value="P:germ-line stem cell division"/>
    <property type="evidence" value="ECO:0007669"/>
    <property type="project" value="TreeGrafter"/>
</dbReference>
<evidence type="ECO:0000313" key="10">
    <source>
        <dbReference type="Proteomes" id="UP000504632"/>
    </source>
</evidence>
<evidence type="ECO:0000256" key="3">
    <source>
        <dbReference type="ARBA" id="ARBA00022741"/>
    </source>
</evidence>
<dbReference type="PANTHER" id="PTHR22655">
    <property type="entry name" value="ATP-DEPENDENT RNA HELICASE TDRD12-RELATED"/>
    <property type="match status" value="1"/>
</dbReference>
<dbReference type="EC" id="3.6.4.13" evidence="1"/>
<dbReference type="OrthoDB" id="249932at2759"/>
<dbReference type="InterPro" id="IPR008978">
    <property type="entry name" value="HSP20-like_chaperone"/>
</dbReference>
<feature type="region of interest" description="Disordered" evidence="8">
    <location>
        <begin position="1044"/>
        <end position="1078"/>
    </location>
</feature>
<feature type="compositionally biased region" description="Polar residues" evidence="8">
    <location>
        <begin position="1048"/>
        <end position="1059"/>
    </location>
</feature>
<evidence type="ECO:0000256" key="2">
    <source>
        <dbReference type="ARBA" id="ARBA00022737"/>
    </source>
</evidence>
<dbReference type="GO" id="GO:0016787">
    <property type="term" value="F:hydrolase activity"/>
    <property type="evidence" value="ECO:0007669"/>
    <property type="project" value="UniProtKB-KW"/>
</dbReference>
<dbReference type="InterPro" id="IPR035437">
    <property type="entry name" value="SNase_OB-fold_sf"/>
</dbReference>
<dbReference type="RefSeq" id="XP_030648181.1">
    <property type="nucleotide sequence ID" value="XM_030792321.1"/>
</dbReference>
<dbReference type="Gene3D" id="2.40.50.90">
    <property type="match status" value="1"/>
</dbReference>